<gene>
    <name evidence="5" type="ORF">SAMN06295973_0818</name>
</gene>
<dbReference type="PANTHER" id="PTHR46969">
    <property type="entry name" value="BIFUNCTIONAL PROTEIN HLDE"/>
    <property type="match status" value="1"/>
</dbReference>
<dbReference type="SUPFAM" id="SSF52374">
    <property type="entry name" value="Nucleotidylyl transferase"/>
    <property type="match status" value="1"/>
</dbReference>
<dbReference type="Proteomes" id="UP000190827">
    <property type="component" value="Unassembled WGS sequence"/>
</dbReference>
<keyword evidence="6" id="KW-1185">Reference proteome</keyword>
<dbReference type="Pfam" id="PF00294">
    <property type="entry name" value="PfkB"/>
    <property type="match status" value="1"/>
</dbReference>
<accession>A0ABY1LIL8</accession>
<proteinExistence type="predicted"/>
<dbReference type="InterPro" id="IPR014729">
    <property type="entry name" value="Rossmann-like_a/b/a_fold"/>
</dbReference>
<dbReference type="SUPFAM" id="SSF53613">
    <property type="entry name" value="Ribokinase-like"/>
    <property type="match status" value="1"/>
</dbReference>
<evidence type="ECO:0000313" key="5">
    <source>
        <dbReference type="EMBL" id="SKC42455.1"/>
    </source>
</evidence>
<feature type="domain" description="Carbohydrate kinase PfkB" evidence="3">
    <location>
        <begin position="16"/>
        <end position="319"/>
    </location>
</feature>
<dbReference type="Gene3D" id="3.40.50.620">
    <property type="entry name" value="HUPs"/>
    <property type="match status" value="1"/>
</dbReference>
<dbReference type="NCBIfam" id="TIGR00125">
    <property type="entry name" value="cyt_tran_rel"/>
    <property type="match status" value="1"/>
</dbReference>
<keyword evidence="2" id="KW-0119">Carbohydrate metabolism</keyword>
<organism evidence="5 6">
    <name type="scientific">Plantibacter cousiniae</name>
    <name type="common">nom. nud.</name>
    <dbReference type="NCBI Taxonomy" id="199709"/>
    <lineage>
        <taxon>Bacteria</taxon>
        <taxon>Bacillati</taxon>
        <taxon>Actinomycetota</taxon>
        <taxon>Actinomycetes</taxon>
        <taxon>Micrococcales</taxon>
        <taxon>Microbacteriaceae</taxon>
        <taxon>Plantibacter</taxon>
    </lineage>
</organism>
<evidence type="ECO:0000256" key="2">
    <source>
        <dbReference type="ARBA" id="ARBA00023277"/>
    </source>
</evidence>
<protein>
    <submittedName>
        <fullName evidence="5">RfaE bifunctional protein, domain I/rfaE bifunctional protein, domain II</fullName>
    </submittedName>
</protein>
<sequence length="483" mass="48531">MNIATPITGTRDRGLRIAVVGDVLLDVDLLGRADRLSPDAPVPVVSVARSVARAGGAGLVATLLARDGVDVVLVTVLGDDDRVGELRAALDATASSGGAGTITVVAGPSGAPTPVKTRVRGDGQAIVRIDEGCEPPGAPTITADMLAALDAVDAVVVADYGRGVAADPELREALEAAGRRIPVVWDPHKNGSAPVPTAAVVTPNRSEAFTLAEGGASASDDIAGVDTVAGALLDAWGCGAVLVTLGAKGALLRRRDRGTPAVPHLVPATPSDGTDPCGAGDRLAATVASALAAGEPLGDAVAAGVAAAARFVASGGVASLDRPANTSRLPGDSADALAVAHDTRERGGVVVATGGCFDLLHAGHARTLAAARALGDCLIVCVNSDDSVRRLKGPERPIMAEGDRSDLLQALECVDAVVVFDEDTPEAVLRRIQPDVWVKGGDYVAADLPETGVIAAWGGRTVTVPYHPGRSSTRLAGALARVG</sequence>
<dbReference type="InterPro" id="IPR004821">
    <property type="entry name" value="Cyt_trans-like"/>
</dbReference>
<name>A0ABY1LIL8_9MICO</name>
<reference evidence="5 6" key="1">
    <citation type="submission" date="2017-02" db="EMBL/GenBank/DDBJ databases">
        <authorList>
            <person name="Varghese N."/>
            <person name="Submissions S."/>
        </authorList>
    </citation>
    <scope>NUCLEOTIDE SEQUENCE [LARGE SCALE GENOMIC DNA]</scope>
    <source>
        <strain evidence="5 6">VKM Ac-1787</strain>
    </source>
</reference>
<feature type="domain" description="Cytidyltransferase-like" evidence="4">
    <location>
        <begin position="353"/>
        <end position="445"/>
    </location>
</feature>
<dbReference type="PANTHER" id="PTHR46969:SF1">
    <property type="entry name" value="BIFUNCTIONAL PROTEIN HLDE"/>
    <property type="match status" value="1"/>
</dbReference>
<dbReference type="Gene3D" id="3.40.1190.20">
    <property type="match status" value="1"/>
</dbReference>
<dbReference type="InterPro" id="IPR011611">
    <property type="entry name" value="PfkB_dom"/>
</dbReference>
<evidence type="ECO:0000259" key="3">
    <source>
        <dbReference type="Pfam" id="PF00294"/>
    </source>
</evidence>
<evidence type="ECO:0000256" key="1">
    <source>
        <dbReference type="ARBA" id="ARBA00023268"/>
    </source>
</evidence>
<keyword evidence="1" id="KW-0511">Multifunctional enzyme</keyword>
<evidence type="ECO:0000313" key="6">
    <source>
        <dbReference type="Proteomes" id="UP000190827"/>
    </source>
</evidence>
<dbReference type="InterPro" id="IPR029056">
    <property type="entry name" value="Ribokinase-like"/>
</dbReference>
<dbReference type="EMBL" id="FUZO01000001">
    <property type="protein sequence ID" value="SKC42455.1"/>
    <property type="molecule type" value="Genomic_DNA"/>
</dbReference>
<evidence type="ECO:0000259" key="4">
    <source>
        <dbReference type="Pfam" id="PF01467"/>
    </source>
</evidence>
<dbReference type="Pfam" id="PF01467">
    <property type="entry name" value="CTP_transf_like"/>
    <property type="match status" value="1"/>
</dbReference>
<comment type="caution">
    <text evidence="5">The sequence shown here is derived from an EMBL/GenBank/DDBJ whole genome shotgun (WGS) entry which is preliminary data.</text>
</comment>